<accession>A0ACC5R4Z0</accession>
<dbReference type="Proteomes" id="UP000616151">
    <property type="component" value="Unassembled WGS sequence"/>
</dbReference>
<name>A0ACC5R4Z0_9HYPH</name>
<sequence length="496" mass="53328">MKILIAECMQEISSFNPLPSQYEDFKIDNGDALLKRRGLNTSIGGALAVFDKRSDVSILPTISARADSAGILSAEGWQLLAAEILAAVLPHKGTVDALYISLHGAMGAIGEADPEGYLLEEIRRSFGPDVPIVISLDLHGILTDRMLRQIDGLTIYQTYPHVDFADTGLRAARLLLDIFDRKLKPTIARVVVPLLARGDECVTKNGLYGDVLADGQLLEHSGKALAAGVMIGNPFTDAPELCTQTIVVTEKNDGSAEAAAIKLAEAMWAGRHRLVGKLIAPEKAVALAHHFDKPIIFTDAADATSSGASGDSNALIKALREGGYKKRVLAQIVDAPAAKAAHEAGVGATIDVALGGTVDTRRFQPLKVRANVESLSRGRAVLETMGLPLDAGMSAVLSFENFTVLAISKPAFLFDRALYYANGLDPERFDLTIVKSPHTEFHMYDQWVAKNFNVDAPGSTSAYVAGLGHRLCARPIYPIEADTSFTPRAVTYRRRS</sequence>
<comment type="caution">
    <text evidence="1">The sequence shown here is derived from an EMBL/GenBank/DDBJ whole genome shotgun (WGS) entry which is preliminary data.</text>
</comment>
<evidence type="ECO:0000313" key="1">
    <source>
        <dbReference type="EMBL" id="MBK1867719.1"/>
    </source>
</evidence>
<evidence type="ECO:0000313" key="2">
    <source>
        <dbReference type="Proteomes" id="UP000616151"/>
    </source>
</evidence>
<dbReference type="EMBL" id="JAENHL010000007">
    <property type="protein sequence ID" value="MBK1867719.1"/>
    <property type="molecule type" value="Genomic_DNA"/>
</dbReference>
<protein>
    <submittedName>
        <fullName evidence="1">M81 family metallopeptidase</fullName>
    </submittedName>
</protein>
<reference evidence="1" key="1">
    <citation type="submission" date="2021-01" db="EMBL/GenBank/DDBJ databases">
        <authorList>
            <person name="Sun Q."/>
        </authorList>
    </citation>
    <scope>NUCLEOTIDE SEQUENCE</scope>
    <source>
        <strain evidence="1">YIM B02566</strain>
    </source>
</reference>
<gene>
    <name evidence="1" type="ORF">JHL16_15275</name>
</gene>
<proteinExistence type="predicted"/>
<keyword evidence="2" id="KW-1185">Reference proteome</keyword>
<organism evidence="1 2">
    <name type="scientific">Taklimakanibacter albus</name>
    <dbReference type="NCBI Taxonomy" id="2800327"/>
    <lineage>
        <taxon>Bacteria</taxon>
        <taxon>Pseudomonadati</taxon>
        <taxon>Pseudomonadota</taxon>
        <taxon>Alphaproteobacteria</taxon>
        <taxon>Hyphomicrobiales</taxon>
        <taxon>Aestuariivirgaceae</taxon>
        <taxon>Taklimakanibacter</taxon>
    </lineage>
</organism>